<proteinExistence type="predicted"/>
<comment type="caution">
    <text evidence="1">The sequence shown here is derived from an EMBL/GenBank/DDBJ whole genome shotgun (WGS) entry which is preliminary data.</text>
</comment>
<evidence type="ECO:0000313" key="1">
    <source>
        <dbReference type="EMBL" id="KAI2392688.1"/>
    </source>
</evidence>
<reference evidence="1" key="1">
    <citation type="journal article" date="2022" name="bioRxiv">
        <title>Population genetic analysis of Ophidiomyces ophidiicola, the causative agent of snake fungal disease, indicates recent introductions to the USA.</title>
        <authorList>
            <person name="Ladner J.T."/>
            <person name="Palmer J.M."/>
            <person name="Ettinger C.L."/>
            <person name="Stajich J.E."/>
            <person name="Farrell T.M."/>
            <person name="Glorioso B.M."/>
            <person name="Lawson B."/>
            <person name="Price S.J."/>
            <person name="Stengle A.G."/>
            <person name="Grear D.A."/>
            <person name="Lorch J.M."/>
        </authorList>
    </citation>
    <scope>NUCLEOTIDE SEQUENCE</scope>
    <source>
        <strain evidence="1">NWHC 24266-5</strain>
    </source>
</reference>
<dbReference type="EMBL" id="JALBCA010000005">
    <property type="protein sequence ID" value="KAI2392688.1"/>
    <property type="molecule type" value="Genomic_DNA"/>
</dbReference>
<protein>
    <submittedName>
        <fullName evidence="1">Uncharacterized protein</fullName>
    </submittedName>
</protein>
<sequence>MASYEVEHSTADTNEQQHRRPRRPDLSSFFATLNEITPTPSESRARPYAVPVPGDVSAAFRSLAEALDVMRRESESGGEALLPVYDGRIPEGLGLGEEEATDGGLVAEMIRMLLQGAEEPPMEVQGVSESFCDALERVPVSSLKASQSCPICNNPFLDDPYPLIVRLPCHTSHLFDLECLRPWLRLRGTCPLDRVDFGQKERDKERERIERIMKRGAQSEDNEDEEWDGMYG</sequence>
<organism evidence="1">
    <name type="scientific">Ophidiomyces ophidiicola</name>
    <dbReference type="NCBI Taxonomy" id="1387563"/>
    <lineage>
        <taxon>Eukaryota</taxon>
        <taxon>Fungi</taxon>
        <taxon>Dikarya</taxon>
        <taxon>Ascomycota</taxon>
        <taxon>Pezizomycotina</taxon>
        <taxon>Eurotiomycetes</taxon>
        <taxon>Eurotiomycetidae</taxon>
        <taxon>Onygenales</taxon>
        <taxon>Onygenaceae</taxon>
        <taxon>Ophidiomyces</taxon>
    </lineage>
</organism>
<name>A0ACB8V563_9EURO</name>
<gene>
    <name evidence="1" type="ORF">LOY88_000484</name>
</gene>
<accession>A0ACB8V563</accession>